<keyword evidence="2" id="KW-1185">Reference proteome</keyword>
<protein>
    <submittedName>
        <fullName evidence="1">Uncharacterized protein</fullName>
    </submittedName>
</protein>
<dbReference type="EMBL" id="KI271585">
    <property type="protein sequence ID" value="ERL65688.1"/>
    <property type="molecule type" value="Genomic_DNA"/>
</dbReference>
<name>U4TUY9_9LACO</name>
<dbReference type="Proteomes" id="UP000030647">
    <property type="component" value="Unassembled WGS sequence"/>
</dbReference>
<evidence type="ECO:0000313" key="1">
    <source>
        <dbReference type="EMBL" id="ERL65688.1"/>
    </source>
</evidence>
<sequence>MFCYWILPQSAKMGLPQRCTVHLARYWILPQSAKMGHQCR</sequence>
<gene>
    <name evidence="1" type="ORF">L248_2374</name>
</gene>
<organism evidence="1 2">
    <name type="scientific">Schleiferilactobacillus shenzhenensis LY-73</name>
    <dbReference type="NCBI Taxonomy" id="1231336"/>
    <lineage>
        <taxon>Bacteria</taxon>
        <taxon>Bacillati</taxon>
        <taxon>Bacillota</taxon>
        <taxon>Bacilli</taxon>
        <taxon>Lactobacillales</taxon>
        <taxon>Lactobacillaceae</taxon>
        <taxon>Schleiferilactobacillus</taxon>
    </lineage>
</organism>
<dbReference type="HOGENOM" id="CLU_218734_0_0_9"/>
<dbReference type="AlphaFoldDB" id="U4TUY9"/>
<reference evidence="2" key="1">
    <citation type="journal article" date="2013" name="Genome Announc.">
        <title>Whole-Genome Sequencing of Lactobacillus shenzhenensis Strain LY-73T.</title>
        <authorList>
            <person name="Lin Z."/>
            <person name="Liu Z."/>
            <person name="Yang R."/>
            <person name="Zou Y."/>
            <person name="Wan D."/>
            <person name="Chen J."/>
            <person name="Guo M."/>
            <person name="Zhao J."/>
            <person name="Fang C."/>
            <person name="Yang R."/>
            <person name="Liu F."/>
        </authorList>
    </citation>
    <scope>NUCLEOTIDE SEQUENCE [LARGE SCALE GENOMIC DNA]</scope>
    <source>
        <strain evidence="2">LY-73</strain>
    </source>
</reference>
<dbReference type="STRING" id="1231336.L248_2374"/>
<accession>U4TUY9</accession>
<evidence type="ECO:0000313" key="2">
    <source>
        <dbReference type="Proteomes" id="UP000030647"/>
    </source>
</evidence>
<proteinExistence type="predicted"/>